<dbReference type="Proteomes" id="UP000479710">
    <property type="component" value="Unassembled WGS sequence"/>
</dbReference>
<dbReference type="PANTHER" id="PTHR31672">
    <property type="entry name" value="BNACNNG10540D PROTEIN"/>
    <property type="match status" value="1"/>
</dbReference>
<keyword evidence="3" id="KW-1185">Reference proteome</keyword>
<dbReference type="OrthoDB" id="601306at2759"/>
<dbReference type="InterPro" id="IPR036047">
    <property type="entry name" value="F-box-like_dom_sf"/>
</dbReference>
<sequence>MARARAEKSARTKRRRIEPADIPEEIVEQILLRLPVKSILRFRSVCRSWHAMVADPRFVRLQLHHSTAARRRPPSMLVLQLWRKPQEWKGTIGFFRYPGHGTTAEFAHERAWSSLVDTDLDLPLKSLHCNGLVLVCSAGSSSEIFVCNPATKELAVLPAGTADYIGAQTVGFGADQSTGNIKVVRCFIRHYNETWTDYSVGCEIFSLGSRAWRPVADSPYFVGSTTSQCILGAIYWIAVLPTPPTGSCTTPGMLRFDVRNEEFADFPCPPCLRLEDDVSNTLMELAGKLCCAHVLAGETTVQLWTASAADDGGGGGPRWSLHCTVVLCHGQPARSVSPFAGDYQGGIFFNVDLNVIYRYDSERQVVERVVDMHKEMTYLRSRGKLYHRLSRGGQWMHHVIQYRESLVSIKAN</sequence>
<feature type="domain" description="F-box" evidence="1">
    <location>
        <begin position="16"/>
        <end position="61"/>
    </location>
</feature>
<comment type="caution">
    <text evidence="2">The sequence shown here is derived from an EMBL/GenBank/DDBJ whole genome shotgun (WGS) entry which is preliminary data.</text>
</comment>
<dbReference type="InterPro" id="IPR017451">
    <property type="entry name" value="F-box-assoc_interact_dom"/>
</dbReference>
<dbReference type="NCBIfam" id="TIGR01640">
    <property type="entry name" value="F_box_assoc_1"/>
    <property type="match status" value="1"/>
</dbReference>
<dbReference type="PROSITE" id="PS50181">
    <property type="entry name" value="FBOX"/>
    <property type="match status" value="1"/>
</dbReference>
<evidence type="ECO:0000259" key="1">
    <source>
        <dbReference type="PROSITE" id="PS50181"/>
    </source>
</evidence>
<dbReference type="SMART" id="SM00256">
    <property type="entry name" value="FBOX"/>
    <property type="match status" value="1"/>
</dbReference>
<evidence type="ECO:0000313" key="2">
    <source>
        <dbReference type="EMBL" id="KAF0901614.1"/>
    </source>
</evidence>
<dbReference type="InterPro" id="IPR006527">
    <property type="entry name" value="F-box-assoc_dom_typ1"/>
</dbReference>
<reference evidence="2 3" key="1">
    <citation type="submission" date="2019-11" db="EMBL/GenBank/DDBJ databases">
        <title>Whole genome sequence of Oryza granulata.</title>
        <authorList>
            <person name="Li W."/>
        </authorList>
    </citation>
    <scope>NUCLEOTIDE SEQUENCE [LARGE SCALE GENOMIC DNA]</scope>
    <source>
        <strain evidence="3">cv. Menghai</strain>
        <tissue evidence="2">Leaf</tissue>
    </source>
</reference>
<dbReference type="SUPFAM" id="SSF81383">
    <property type="entry name" value="F-box domain"/>
    <property type="match status" value="1"/>
</dbReference>
<dbReference type="AlphaFoldDB" id="A0A6G1CP76"/>
<dbReference type="PANTHER" id="PTHR31672:SF13">
    <property type="entry name" value="F-BOX PROTEIN CPR30-LIKE"/>
    <property type="match status" value="1"/>
</dbReference>
<accession>A0A6G1CP76</accession>
<dbReference type="EMBL" id="SPHZ02000008">
    <property type="protein sequence ID" value="KAF0901614.1"/>
    <property type="molecule type" value="Genomic_DNA"/>
</dbReference>
<dbReference type="InterPro" id="IPR001810">
    <property type="entry name" value="F-box_dom"/>
</dbReference>
<dbReference type="Pfam" id="PF07734">
    <property type="entry name" value="FBA_1"/>
    <property type="match status" value="1"/>
</dbReference>
<dbReference type="Pfam" id="PF00646">
    <property type="entry name" value="F-box"/>
    <property type="match status" value="1"/>
</dbReference>
<proteinExistence type="predicted"/>
<dbReference type="Gene3D" id="1.20.1280.50">
    <property type="match status" value="1"/>
</dbReference>
<organism evidence="2 3">
    <name type="scientific">Oryza meyeriana var. granulata</name>
    <dbReference type="NCBI Taxonomy" id="110450"/>
    <lineage>
        <taxon>Eukaryota</taxon>
        <taxon>Viridiplantae</taxon>
        <taxon>Streptophyta</taxon>
        <taxon>Embryophyta</taxon>
        <taxon>Tracheophyta</taxon>
        <taxon>Spermatophyta</taxon>
        <taxon>Magnoliopsida</taxon>
        <taxon>Liliopsida</taxon>
        <taxon>Poales</taxon>
        <taxon>Poaceae</taxon>
        <taxon>BOP clade</taxon>
        <taxon>Oryzoideae</taxon>
        <taxon>Oryzeae</taxon>
        <taxon>Oryzinae</taxon>
        <taxon>Oryza</taxon>
        <taxon>Oryza meyeriana</taxon>
    </lineage>
</organism>
<gene>
    <name evidence="2" type="ORF">E2562_003585</name>
</gene>
<dbReference type="InterPro" id="IPR050796">
    <property type="entry name" value="SCF_F-box_component"/>
</dbReference>
<protein>
    <recommendedName>
        <fullName evidence="1">F-box domain-containing protein</fullName>
    </recommendedName>
</protein>
<dbReference type="CDD" id="cd22157">
    <property type="entry name" value="F-box_AtFBW1-like"/>
    <property type="match status" value="1"/>
</dbReference>
<name>A0A6G1CP76_9ORYZ</name>
<evidence type="ECO:0000313" key="3">
    <source>
        <dbReference type="Proteomes" id="UP000479710"/>
    </source>
</evidence>